<keyword evidence="4" id="KW-0560">Oxidoreductase</keyword>
<dbReference type="EC" id="1.17.7.4" evidence="10"/>
<dbReference type="GO" id="GO:0051539">
    <property type="term" value="F:4 iron, 4 sulfur cluster binding"/>
    <property type="evidence" value="ECO:0007669"/>
    <property type="project" value="UniProtKB-KW"/>
</dbReference>
<evidence type="ECO:0000256" key="6">
    <source>
        <dbReference type="ARBA" id="ARBA00023014"/>
    </source>
</evidence>
<dbReference type="EMBL" id="CAID01000008">
    <property type="protein sequence ID" value="CAL54853.1"/>
    <property type="molecule type" value="Genomic_DNA"/>
</dbReference>
<dbReference type="KEGG" id="ota:OT_ostta08g01180"/>
<dbReference type="Gene3D" id="3.40.50.11270">
    <property type="match status" value="1"/>
</dbReference>
<dbReference type="GO" id="GO:0019288">
    <property type="term" value="P:isopentenyl diphosphate biosynthetic process, methylerythritol 4-phosphate pathway"/>
    <property type="evidence" value="ECO:0007669"/>
    <property type="project" value="InterPro"/>
</dbReference>
<evidence type="ECO:0000313" key="12">
    <source>
        <dbReference type="Proteomes" id="UP000009170"/>
    </source>
</evidence>
<evidence type="ECO:0000256" key="5">
    <source>
        <dbReference type="ARBA" id="ARBA00023004"/>
    </source>
</evidence>
<reference evidence="12" key="1">
    <citation type="journal article" date="2006" name="Proc. Natl. Acad. Sci. U.S.A.">
        <title>Genome analysis of the smallest free-living eukaryote Ostreococcus tauri unveils many unique features.</title>
        <authorList>
            <person name="Derelle E."/>
            <person name="Ferraz C."/>
            <person name="Rombauts S."/>
            <person name="Rouze P."/>
            <person name="Worden A.Z."/>
            <person name="Robbens S."/>
            <person name="Partensky F."/>
            <person name="Degroeve S."/>
            <person name="Echeynie S."/>
            <person name="Cooke R."/>
            <person name="Saeys Y."/>
            <person name="Wuyts J."/>
            <person name="Jabbari K."/>
            <person name="Bowler C."/>
            <person name="Panaud O."/>
            <person name="Piegu B."/>
            <person name="Ball S.G."/>
            <person name="Ral J.-P."/>
            <person name="Bouget F.-Y."/>
            <person name="Piganeau G."/>
            <person name="De Baets B."/>
            <person name="Picard A."/>
            <person name="Delseny M."/>
            <person name="Demaille J."/>
            <person name="Van de Peer Y."/>
            <person name="Moreau H."/>
        </authorList>
    </citation>
    <scope>NUCLEOTIDE SEQUENCE [LARGE SCALE GENOMIC DNA]</scope>
    <source>
        <strain evidence="12">OTTH 0595 / CCAP 157/2 / RCC745</strain>
    </source>
</reference>
<dbReference type="FunCoup" id="Q013S6">
    <property type="interactions" value="176"/>
</dbReference>
<evidence type="ECO:0000256" key="10">
    <source>
        <dbReference type="ARBA" id="ARBA00047177"/>
    </source>
</evidence>
<evidence type="ECO:0000256" key="2">
    <source>
        <dbReference type="ARBA" id="ARBA00022485"/>
    </source>
</evidence>
<sequence length="456" mass="50633">MQTRVVTHATHRVVDARARGGRNSIAPKISPTISRALVKTRAAPKLPFDPREYRRELGKSDQYSRKFLNDDEAATKMANDGISYSKSGLVAKMKDEGFAYVKDGITFKLADAYGFCWGVERAVQMAYEARKQFPESKLWITNEIIHNPTVNERLSDMGVNFIEESENGKDFSGVQSGEVVILPAFGASVHEMKFLADRGANIVDTTCPWVSKVWNAVDTHKRKEFTSIIHGKYSHEETVATASFATTYLIVKDMTEAEYVRDYIMNGGDKAEFMEKFKNAMSEGFDPDEDLNGVGIANQTTMLKGETEAIGKLFQQTMMEKFGVENADQHFVVMDTICDATQERQDAMYKLVDDKPDIMLVVGGFNSSNTSHLQEIAEDKSIPSYWVDTAERLDPSKNSITHKLAHGELVTTDAWLPASDVVIGITSGASTPDKVVEDVIDVVFATKTALKSAVSR</sequence>
<evidence type="ECO:0000256" key="1">
    <source>
        <dbReference type="ARBA" id="ARBA00001966"/>
    </source>
</evidence>
<dbReference type="NCBIfam" id="TIGR00216">
    <property type="entry name" value="ispH_lytB"/>
    <property type="match status" value="1"/>
</dbReference>
<dbReference type="NCBIfam" id="NF009911">
    <property type="entry name" value="PRK13371.1"/>
    <property type="match status" value="1"/>
</dbReference>
<dbReference type="CDD" id="cd13944">
    <property type="entry name" value="lytB_ispH"/>
    <property type="match status" value="1"/>
</dbReference>
<keyword evidence="6" id="KW-0411">Iron-sulfur</keyword>
<keyword evidence="2" id="KW-0004">4Fe-4S</keyword>
<evidence type="ECO:0000313" key="11">
    <source>
        <dbReference type="EMBL" id="CAL54853.1"/>
    </source>
</evidence>
<comment type="caution">
    <text evidence="11">The sequence shown here is derived from an EMBL/GenBank/DDBJ whole genome shotgun (WGS) entry which is preliminary data.</text>
</comment>
<dbReference type="InterPro" id="IPR003451">
    <property type="entry name" value="LytB/IspH"/>
</dbReference>
<dbReference type="RefSeq" id="XP_003080685.1">
    <property type="nucleotide sequence ID" value="XM_003080637.1"/>
</dbReference>
<comment type="pathway">
    <text evidence="7">Isoprenoid biosynthesis; isopentenyl diphosphate biosynthesis via DXP pathway; isopentenyl diphosphate from 1-deoxy-D-xylulose 5-phosphate: step 6/6.</text>
</comment>
<comment type="cofactor">
    <cofactor evidence="1">
        <name>[4Fe-4S] cluster</name>
        <dbReference type="ChEBI" id="CHEBI:49883"/>
    </cofactor>
</comment>
<evidence type="ECO:0000256" key="7">
    <source>
        <dbReference type="ARBA" id="ARBA00046313"/>
    </source>
</evidence>
<evidence type="ECO:0000256" key="3">
    <source>
        <dbReference type="ARBA" id="ARBA00022723"/>
    </source>
</evidence>
<keyword evidence="3" id="KW-0479">Metal-binding</keyword>
<name>Q013S6_OSTTA</name>
<dbReference type="Proteomes" id="UP000009170">
    <property type="component" value="Unassembled WGS sequence"/>
</dbReference>
<dbReference type="InParanoid" id="Q013S6"/>
<dbReference type="GO" id="GO:0046872">
    <property type="term" value="F:metal ion binding"/>
    <property type="evidence" value="ECO:0007669"/>
    <property type="project" value="UniProtKB-KW"/>
</dbReference>
<evidence type="ECO:0000256" key="8">
    <source>
        <dbReference type="ARBA" id="ARBA00046314"/>
    </source>
</evidence>
<reference evidence="11 12" key="2">
    <citation type="journal article" date="2014" name="BMC Genomics">
        <title>An improved genome of the model marine alga Ostreococcus tauri unfolds by assessing Illumina de novo assemblies.</title>
        <authorList>
            <person name="Blanc-Mathieu R."/>
            <person name="Verhelst B."/>
            <person name="Derelle E."/>
            <person name="Rombauts S."/>
            <person name="Bouget F.Y."/>
            <person name="Carre I."/>
            <person name="Chateau A."/>
            <person name="Eyre-Walker A."/>
            <person name="Grimsley N."/>
            <person name="Moreau H."/>
            <person name="Piegu B."/>
            <person name="Rivals E."/>
            <person name="Schackwitz W."/>
            <person name="Van de Peer Y."/>
            <person name="Piganeau G."/>
        </authorList>
    </citation>
    <scope>NUCLEOTIDE SEQUENCE [LARGE SCALE GENOMIC DNA]</scope>
    <source>
        <strain evidence="12">OTTH 0595 / CCAP 157/2 / RCC745</strain>
    </source>
</reference>
<dbReference type="HAMAP" id="MF_00191">
    <property type="entry name" value="IspH"/>
    <property type="match status" value="1"/>
</dbReference>
<evidence type="ECO:0000256" key="9">
    <source>
        <dbReference type="ARBA" id="ARBA00046335"/>
    </source>
</evidence>
<dbReference type="GeneID" id="9831336"/>
<organism evidence="11 12">
    <name type="scientific">Ostreococcus tauri</name>
    <name type="common">Marine green alga</name>
    <dbReference type="NCBI Taxonomy" id="70448"/>
    <lineage>
        <taxon>Eukaryota</taxon>
        <taxon>Viridiplantae</taxon>
        <taxon>Chlorophyta</taxon>
        <taxon>Mamiellophyceae</taxon>
        <taxon>Mamiellales</taxon>
        <taxon>Bathycoccaceae</taxon>
        <taxon>Ostreococcus</taxon>
    </lineage>
</organism>
<dbReference type="PANTHER" id="PTHR31619:SF5">
    <property type="entry name" value="4-HYDROXY-3-METHYLBUT-2-ENYL DIPHOSPHATE REDUCTASE, CHLOROPLASTIC"/>
    <property type="match status" value="1"/>
</dbReference>
<dbReference type="STRING" id="70448.Q013S6"/>
<dbReference type="AlphaFoldDB" id="Q013S6"/>
<dbReference type="GO" id="GO:0050992">
    <property type="term" value="P:dimethylallyl diphosphate biosynthetic process"/>
    <property type="evidence" value="ECO:0007669"/>
    <property type="project" value="InterPro"/>
</dbReference>
<gene>
    <name evidence="11" type="ORF">OT_ostta08g01180</name>
</gene>
<comment type="pathway">
    <text evidence="8">Isoprenoid biosynthesis; dimethylallyl diphosphate biosynthesis; dimethylallyl diphosphate from (2E)-4-hydroxy-3-methylbutenyl diphosphate: step 1/1.</text>
</comment>
<keyword evidence="5" id="KW-0408">Iron</keyword>
<dbReference type="OMA" id="DRIWLTN"/>
<dbReference type="Gene3D" id="3.40.1010.20">
    <property type="entry name" value="4-hydroxy-3-methylbut-2-enyl diphosphate reductase, catalytic domain"/>
    <property type="match status" value="2"/>
</dbReference>
<accession>Q013S6</accession>
<dbReference type="GO" id="GO:0051745">
    <property type="term" value="F:4-hydroxy-3-methylbut-2-enyl diphosphate reductase activity"/>
    <property type="evidence" value="ECO:0007669"/>
    <property type="project" value="UniProtKB-EC"/>
</dbReference>
<dbReference type="OrthoDB" id="1698201at2759"/>
<keyword evidence="12" id="KW-1185">Reference proteome</keyword>
<dbReference type="PANTHER" id="PTHR31619">
    <property type="entry name" value="4-HYDROXY-3-METHYLBUT-2-ENYL DIPHOSPHATE REDUCTASE, CHLOROPLASTIC"/>
    <property type="match status" value="1"/>
</dbReference>
<proteinExistence type="inferred from homology"/>
<protein>
    <recommendedName>
        <fullName evidence="10">4-hydroxy-3-methylbut-2-enyl diphosphate reductase</fullName>
        <ecNumber evidence="10">1.17.7.4</ecNumber>
    </recommendedName>
</protein>
<comment type="similarity">
    <text evidence="9">Belongs to the IspH family.</text>
</comment>
<evidence type="ECO:0000256" key="4">
    <source>
        <dbReference type="ARBA" id="ARBA00023002"/>
    </source>
</evidence>
<dbReference type="Pfam" id="PF02401">
    <property type="entry name" value="LYTB"/>
    <property type="match status" value="1"/>
</dbReference>